<keyword evidence="3" id="KW-0378">Hydrolase</keyword>
<evidence type="ECO:0000256" key="3">
    <source>
        <dbReference type="ARBA" id="ARBA00022801"/>
    </source>
</evidence>
<dbReference type="EMBL" id="QJKJ01007976">
    <property type="protein sequence ID" value="RDX81228.1"/>
    <property type="molecule type" value="Genomic_DNA"/>
</dbReference>
<dbReference type="GO" id="GO:0005829">
    <property type="term" value="C:cytosol"/>
    <property type="evidence" value="ECO:0007669"/>
    <property type="project" value="TreeGrafter"/>
</dbReference>
<sequence>DEQINLYSITYKRQKENRWRVERKNSRLVVSWIPATMGKNQKSGLGRALVKQHNQQSKENGRLQKKKVLESFTEISDIDAIIEQAEHPQPLFPTPHRPINLDLNSGIGTNGMTPEEMRKQQKREEALHASNLRVPRRPPWSAHMSVEELDDNERQAFLIWRRSLARLEENEKLVLTPFEKNLDIWRQLWRVVERSDLLVMVVDSRDPLFYRCPDLEVILPLHPFYLNINVGYVTANGLPDETRAARQILKDYIDGKLPHYEMPPGMSNVELDSVSSGTQDVHSKVAPDFQHVLVDLNSFDIANGLASNKVTINMSNASHNHHKKPQRKKNHSWRTENTDADGMPVVRFLRKPINTSHV</sequence>
<gene>
    <name evidence="6" type="primary">LSG1-1</name>
    <name evidence="6" type="ORF">CR513_38097</name>
</gene>
<keyword evidence="2" id="KW-0547">Nucleotide-binding</keyword>
<keyword evidence="1" id="KW-0963">Cytoplasm</keyword>
<reference evidence="6" key="1">
    <citation type="submission" date="2018-05" db="EMBL/GenBank/DDBJ databases">
        <title>Draft genome of Mucuna pruriens seed.</title>
        <authorList>
            <person name="Nnadi N.E."/>
            <person name="Vos R."/>
            <person name="Hasami M.H."/>
            <person name="Devisetty U.K."/>
            <person name="Aguiy J.C."/>
        </authorList>
    </citation>
    <scope>NUCLEOTIDE SEQUENCE [LARGE SCALE GENOMIC DNA]</scope>
    <source>
        <strain evidence="6">JCA_2017</strain>
    </source>
</reference>
<organism evidence="6 7">
    <name type="scientific">Mucuna pruriens</name>
    <name type="common">Velvet bean</name>
    <name type="synonym">Dolichos pruriens</name>
    <dbReference type="NCBI Taxonomy" id="157652"/>
    <lineage>
        <taxon>Eukaryota</taxon>
        <taxon>Viridiplantae</taxon>
        <taxon>Streptophyta</taxon>
        <taxon>Embryophyta</taxon>
        <taxon>Tracheophyta</taxon>
        <taxon>Spermatophyta</taxon>
        <taxon>Magnoliopsida</taxon>
        <taxon>eudicotyledons</taxon>
        <taxon>Gunneridae</taxon>
        <taxon>Pentapetalae</taxon>
        <taxon>rosids</taxon>
        <taxon>fabids</taxon>
        <taxon>Fabales</taxon>
        <taxon>Fabaceae</taxon>
        <taxon>Papilionoideae</taxon>
        <taxon>50 kb inversion clade</taxon>
        <taxon>NPAAA clade</taxon>
        <taxon>indigoferoid/millettioid clade</taxon>
        <taxon>Phaseoleae</taxon>
        <taxon>Mucuna</taxon>
    </lineage>
</organism>
<dbReference type="InterPro" id="IPR043358">
    <property type="entry name" value="GNL1-like"/>
</dbReference>
<keyword evidence="7" id="KW-1185">Reference proteome</keyword>
<dbReference type="PANTHER" id="PTHR45709">
    <property type="entry name" value="LARGE SUBUNIT GTPASE 1 HOMOLOG-RELATED"/>
    <property type="match status" value="1"/>
</dbReference>
<dbReference type="InterPro" id="IPR027417">
    <property type="entry name" value="P-loop_NTPase"/>
</dbReference>
<feature type="non-terminal residue" evidence="6">
    <location>
        <position position="1"/>
    </location>
</feature>
<feature type="compositionally biased region" description="Basic residues" evidence="5">
    <location>
        <begin position="319"/>
        <end position="332"/>
    </location>
</feature>
<evidence type="ECO:0000313" key="7">
    <source>
        <dbReference type="Proteomes" id="UP000257109"/>
    </source>
</evidence>
<evidence type="ECO:0000313" key="6">
    <source>
        <dbReference type="EMBL" id="RDX81228.1"/>
    </source>
</evidence>
<feature type="region of interest" description="Disordered" evidence="5">
    <location>
        <begin position="314"/>
        <end position="339"/>
    </location>
</feature>
<comment type="caution">
    <text evidence="6">The sequence shown here is derived from an EMBL/GenBank/DDBJ whole genome shotgun (WGS) entry which is preliminary data.</text>
</comment>
<dbReference type="OrthoDB" id="1420729at2759"/>
<feature type="non-terminal residue" evidence="6">
    <location>
        <position position="358"/>
    </location>
</feature>
<dbReference type="Gene3D" id="3.40.50.300">
    <property type="entry name" value="P-loop containing nucleotide triphosphate hydrolases"/>
    <property type="match status" value="1"/>
</dbReference>
<accession>A0A371FSF3</accession>
<dbReference type="GO" id="GO:0005525">
    <property type="term" value="F:GTP binding"/>
    <property type="evidence" value="ECO:0007669"/>
    <property type="project" value="UniProtKB-KW"/>
</dbReference>
<evidence type="ECO:0000256" key="4">
    <source>
        <dbReference type="ARBA" id="ARBA00023134"/>
    </source>
</evidence>
<name>A0A371FSF3_MUCPR</name>
<protein>
    <submittedName>
        <fullName evidence="6">GTPase LSG1-1</fullName>
    </submittedName>
</protein>
<evidence type="ECO:0000256" key="2">
    <source>
        <dbReference type="ARBA" id="ARBA00022741"/>
    </source>
</evidence>
<dbReference type="PANTHER" id="PTHR45709:SF2">
    <property type="entry name" value="LARGE SUBUNIT GTPASE 1 HOMOLOG"/>
    <property type="match status" value="1"/>
</dbReference>
<evidence type="ECO:0000256" key="1">
    <source>
        <dbReference type="ARBA" id="ARBA00022490"/>
    </source>
</evidence>
<dbReference type="GO" id="GO:0003924">
    <property type="term" value="F:GTPase activity"/>
    <property type="evidence" value="ECO:0007669"/>
    <property type="project" value="InterPro"/>
</dbReference>
<dbReference type="Proteomes" id="UP000257109">
    <property type="component" value="Unassembled WGS sequence"/>
</dbReference>
<keyword evidence="4" id="KW-0342">GTP-binding</keyword>
<proteinExistence type="predicted"/>
<dbReference type="AlphaFoldDB" id="A0A371FSF3"/>
<dbReference type="STRING" id="157652.A0A371FSF3"/>
<evidence type="ECO:0000256" key="5">
    <source>
        <dbReference type="SAM" id="MobiDB-lite"/>
    </source>
</evidence>